<dbReference type="Proteomes" id="UP000076761">
    <property type="component" value="Unassembled WGS sequence"/>
</dbReference>
<reference evidence="2 3" key="1">
    <citation type="journal article" date="2016" name="Mol. Biol. Evol.">
        <title>Comparative Genomics of Early-Diverging Mushroom-Forming Fungi Provides Insights into the Origins of Lignocellulose Decay Capabilities.</title>
        <authorList>
            <person name="Nagy L.G."/>
            <person name="Riley R."/>
            <person name="Tritt A."/>
            <person name="Adam C."/>
            <person name="Daum C."/>
            <person name="Floudas D."/>
            <person name="Sun H."/>
            <person name="Yadav J.S."/>
            <person name="Pangilinan J."/>
            <person name="Larsson K.H."/>
            <person name="Matsuura K."/>
            <person name="Barry K."/>
            <person name="Labutti K."/>
            <person name="Kuo R."/>
            <person name="Ohm R.A."/>
            <person name="Bhattacharya S.S."/>
            <person name="Shirouzu T."/>
            <person name="Yoshinaga Y."/>
            <person name="Martin F.M."/>
            <person name="Grigoriev I.V."/>
            <person name="Hibbett D.S."/>
        </authorList>
    </citation>
    <scope>NUCLEOTIDE SEQUENCE [LARGE SCALE GENOMIC DNA]</scope>
    <source>
        <strain evidence="2 3">HHB14362 ss-1</strain>
    </source>
</reference>
<dbReference type="PANTHER" id="PTHR38248:SF2">
    <property type="entry name" value="FUNK1 11"/>
    <property type="match status" value="1"/>
</dbReference>
<dbReference type="AlphaFoldDB" id="A0A165MFT9"/>
<dbReference type="InterPro" id="IPR040976">
    <property type="entry name" value="Pkinase_fungal"/>
</dbReference>
<evidence type="ECO:0000313" key="3">
    <source>
        <dbReference type="Proteomes" id="UP000076761"/>
    </source>
</evidence>
<dbReference type="EMBL" id="KV425692">
    <property type="protein sequence ID" value="KZT18281.1"/>
    <property type="molecule type" value="Genomic_DNA"/>
</dbReference>
<keyword evidence="3" id="KW-1185">Reference proteome</keyword>
<dbReference type="Pfam" id="PF17667">
    <property type="entry name" value="Pkinase_fungal"/>
    <property type="match status" value="1"/>
</dbReference>
<dbReference type="InterPro" id="IPR000719">
    <property type="entry name" value="Prot_kinase_dom"/>
</dbReference>
<feature type="domain" description="Protein kinase" evidence="1">
    <location>
        <begin position="1"/>
        <end position="113"/>
    </location>
</feature>
<dbReference type="InParanoid" id="A0A165MFT9"/>
<feature type="non-terminal residue" evidence="2">
    <location>
        <position position="113"/>
    </location>
</feature>
<evidence type="ECO:0000259" key="1">
    <source>
        <dbReference type="PROSITE" id="PS50011"/>
    </source>
</evidence>
<accession>A0A165MFT9</accession>
<dbReference type="GO" id="GO:0005524">
    <property type="term" value="F:ATP binding"/>
    <property type="evidence" value="ECO:0007669"/>
    <property type="project" value="InterPro"/>
</dbReference>
<dbReference type="GO" id="GO:0004672">
    <property type="term" value="F:protein kinase activity"/>
    <property type="evidence" value="ECO:0007669"/>
    <property type="project" value="InterPro"/>
</dbReference>
<protein>
    <recommendedName>
        <fullName evidence="1">Protein kinase domain-containing protein</fullName>
    </recommendedName>
</protein>
<dbReference type="PROSITE" id="PS50011">
    <property type="entry name" value="PROTEIN_KINASE_DOM"/>
    <property type="match status" value="1"/>
</dbReference>
<sequence>HKEAYEKADILNRDFSFRNIVLIGDENNERGILIDWDLSRSLKSLDGENARVRGRTGTWQFISHALLKDPTKKHVFQDNFESSFWILLWTCIHYIPSNLPTEGLIHIMDLVFD</sequence>
<organism evidence="2 3">
    <name type="scientific">Neolentinus lepideus HHB14362 ss-1</name>
    <dbReference type="NCBI Taxonomy" id="1314782"/>
    <lineage>
        <taxon>Eukaryota</taxon>
        <taxon>Fungi</taxon>
        <taxon>Dikarya</taxon>
        <taxon>Basidiomycota</taxon>
        <taxon>Agaricomycotina</taxon>
        <taxon>Agaricomycetes</taxon>
        <taxon>Gloeophyllales</taxon>
        <taxon>Gloeophyllaceae</taxon>
        <taxon>Neolentinus</taxon>
    </lineage>
</organism>
<dbReference type="STRING" id="1314782.A0A165MFT9"/>
<gene>
    <name evidence="2" type="ORF">NEOLEDRAFT_1040845</name>
</gene>
<dbReference type="PANTHER" id="PTHR38248">
    <property type="entry name" value="FUNK1 6"/>
    <property type="match status" value="1"/>
</dbReference>
<evidence type="ECO:0000313" key="2">
    <source>
        <dbReference type="EMBL" id="KZT18281.1"/>
    </source>
</evidence>
<proteinExistence type="predicted"/>
<dbReference type="OrthoDB" id="5592585at2759"/>
<name>A0A165MFT9_9AGAM</name>
<feature type="non-terminal residue" evidence="2">
    <location>
        <position position="1"/>
    </location>
</feature>